<reference evidence="2 3" key="1">
    <citation type="submission" date="2015-12" db="EMBL/GenBank/DDBJ databases">
        <title>Draft genome sequence of Moniliophthora roreri, the causal agent of frosty pod rot of cacao.</title>
        <authorList>
            <person name="Aime M.C."/>
            <person name="Diaz-Valderrama J.R."/>
            <person name="Kijpornyongpan T."/>
            <person name="Phillips-Mora W."/>
        </authorList>
    </citation>
    <scope>NUCLEOTIDE SEQUENCE [LARGE SCALE GENOMIC DNA]</scope>
    <source>
        <strain evidence="2 3">MCA 2952</strain>
    </source>
</reference>
<gene>
    <name evidence="2" type="ORF">WG66_19870</name>
</gene>
<feature type="region of interest" description="Disordered" evidence="1">
    <location>
        <begin position="45"/>
        <end position="67"/>
    </location>
</feature>
<evidence type="ECO:0000256" key="1">
    <source>
        <dbReference type="SAM" id="MobiDB-lite"/>
    </source>
</evidence>
<dbReference type="EMBL" id="LATX01002534">
    <property type="protein sequence ID" value="KTB27552.1"/>
    <property type="molecule type" value="Genomic_DNA"/>
</dbReference>
<evidence type="ECO:0000313" key="2">
    <source>
        <dbReference type="EMBL" id="KTB27552.1"/>
    </source>
</evidence>
<proteinExistence type="predicted"/>
<dbReference type="Proteomes" id="UP000054988">
    <property type="component" value="Unassembled WGS sequence"/>
</dbReference>
<evidence type="ECO:0000313" key="3">
    <source>
        <dbReference type="Proteomes" id="UP000054988"/>
    </source>
</evidence>
<feature type="compositionally biased region" description="Basic residues" evidence="1">
    <location>
        <begin position="57"/>
        <end position="67"/>
    </location>
</feature>
<comment type="caution">
    <text evidence="2">The sequence shown here is derived from an EMBL/GenBank/DDBJ whole genome shotgun (WGS) entry which is preliminary data.</text>
</comment>
<sequence>MPDFATNPDVGQHSAISDLVKKVVRMLDLEEHVPLIRSRFTVPYSRQRADPPSQQSHSRRKWACITR</sequence>
<dbReference type="AlphaFoldDB" id="A0A0W0ETW8"/>
<accession>A0A0W0ETW8</accession>
<name>A0A0W0ETW8_MONRR</name>
<organism evidence="2 3">
    <name type="scientific">Moniliophthora roreri</name>
    <name type="common">Frosty pod rot fungus</name>
    <name type="synonym">Monilia roreri</name>
    <dbReference type="NCBI Taxonomy" id="221103"/>
    <lineage>
        <taxon>Eukaryota</taxon>
        <taxon>Fungi</taxon>
        <taxon>Dikarya</taxon>
        <taxon>Basidiomycota</taxon>
        <taxon>Agaricomycotina</taxon>
        <taxon>Agaricomycetes</taxon>
        <taxon>Agaricomycetidae</taxon>
        <taxon>Agaricales</taxon>
        <taxon>Marasmiineae</taxon>
        <taxon>Marasmiaceae</taxon>
        <taxon>Moniliophthora</taxon>
    </lineage>
</organism>
<protein>
    <submittedName>
        <fullName evidence="2">Uncharacterized protein</fullName>
    </submittedName>
</protein>